<protein>
    <submittedName>
        <fullName evidence="2">Uncharacterized protein</fullName>
    </submittedName>
</protein>
<proteinExistence type="predicted"/>
<evidence type="ECO:0000256" key="1">
    <source>
        <dbReference type="SAM" id="Phobius"/>
    </source>
</evidence>
<sequence>MVVGAEDGVVEGAELGVFVSLLVSSGCVFISAGSLSGINLSSFLAKKKREKKRKNDK</sequence>
<dbReference type="AlphaFoldDB" id="N1U7H3"/>
<name>N1U7H3_9LEPT</name>
<keyword evidence="1" id="KW-0472">Membrane</keyword>
<feature type="transmembrane region" description="Helical" evidence="1">
    <location>
        <begin position="17"/>
        <end position="45"/>
    </location>
</feature>
<reference evidence="2 3" key="1">
    <citation type="submission" date="2013-02" db="EMBL/GenBank/DDBJ databases">
        <authorList>
            <person name="Harkins D.M."/>
            <person name="Durkin A.S."/>
            <person name="Brinkac L.M."/>
            <person name="Haft D.H."/>
            <person name="Selengut J.D."/>
            <person name="Sanka R."/>
            <person name="DePew J."/>
            <person name="Purushe J."/>
            <person name="Haake D.A."/>
            <person name="Matsunaga J."/>
            <person name="Vinetz J.M."/>
            <person name="Sutton G.G."/>
            <person name="Nierman W.C."/>
            <person name="Fouts D.E."/>
        </authorList>
    </citation>
    <scope>NUCLEOTIDE SEQUENCE [LARGE SCALE GENOMIC DNA]</scope>
    <source>
        <strain evidence="2 3">Ecochallenge</strain>
    </source>
</reference>
<dbReference type="Proteomes" id="UP000012249">
    <property type="component" value="Unassembled WGS sequence"/>
</dbReference>
<keyword evidence="1" id="KW-0812">Transmembrane</keyword>
<gene>
    <name evidence="2" type="ORF">LEP1GSC043_3457</name>
</gene>
<evidence type="ECO:0000313" key="2">
    <source>
        <dbReference type="EMBL" id="EMY12055.1"/>
    </source>
</evidence>
<keyword evidence="1" id="KW-1133">Transmembrane helix</keyword>
<comment type="caution">
    <text evidence="2">The sequence shown here is derived from an EMBL/GenBank/DDBJ whole genome shotgun (WGS) entry which is preliminary data.</text>
</comment>
<organism evidence="2 3">
    <name type="scientific">Leptospira weilii str. Ecochallenge</name>
    <dbReference type="NCBI Taxonomy" id="1049986"/>
    <lineage>
        <taxon>Bacteria</taxon>
        <taxon>Pseudomonadati</taxon>
        <taxon>Spirochaetota</taxon>
        <taxon>Spirochaetia</taxon>
        <taxon>Leptospirales</taxon>
        <taxon>Leptospiraceae</taxon>
        <taxon>Leptospira</taxon>
    </lineage>
</organism>
<accession>N1U7H3</accession>
<dbReference type="EMBL" id="AHMI02000326">
    <property type="protein sequence ID" value="EMY12055.1"/>
    <property type="molecule type" value="Genomic_DNA"/>
</dbReference>
<evidence type="ECO:0000313" key="3">
    <source>
        <dbReference type="Proteomes" id="UP000012249"/>
    </source>
</evidence>